<dbReference type="PROSITE" id="PS00409">
    <property type="entry name" value="PROKAR_NTER_METHYL"/>
    <property type="match status" value="1"/>
</dbReference>
<evidence type="ECO:0000256" key="2">
    <source>
        <dbReference type="SAM" id="Phobius"/>
    </source>
</evidence>
<dbReference type="EMBL" id="CP036278">
    <property type="protein sequence ID" value="QDU58811.1"/>
    <property type="molecule type" value="Genomic_DNA"/>
</dbReference>
<accession>A0A518AVU4</accession>
<sequence>MRRVTSCDFARNATATPSCEVARTTEQRTSVARTRRGFTLVELLVVIAIIGILVALLLPAVQAAREAARRSQCTSQLKNWALGMINHESAHGEWPSSGWPGRWSGDPDRGSGANQPGSWLYATLPYVEQEALHDMGDGLTGAARQTAMLQRDATPISIANCPSRRKGGPYPASVGSVLTGDGTGSVFSYSYTEVARCDYAASVGDETSFDSKCREIIPENYIRDQFPDGFPPSTKDFSGVSFCGKAVKNRSITDGLSNTIALGEKWMPVEHYESGTWHADDWSMYIGFQDDMVRSTFYNARTPSHVPRKDGDAGSLSDNVQWELFGSAHPGVCLFAMCDGSVTGVDFDIDPETFRQMGARNDEGEIKTYRRGG</sequence>
<reference evidence="4 5" key="1">
    <citation type="submission" date="2019-02" db="EMBL/GenBank/DDBJ databases">
        <title>Deep-cultivation of Planctomycetes and their phenomic and genomic characterization uncovers novel biology.</title>
        <authorList>
            <person name="Wiegand S."/>
            <person name="Jogler M."/>
            <person name="Boedeker C."/>
            <person name="Pinto D."/>
            <person name="Vollmers J."/>
            <person name="Rivas-Marin E."/>
            <person name="Kohn T."/>
            <person name="Peeters S.H."/>
            <person name="Heuer A."/>
            <person name="Rast P."/>
            <person name="Oberbeckmann S."/>
            <person name="Bunk B."/>
            <person name="Jeske O."/>
            <person name="Meyerdierks A."/>
            <person name="Storesund J.E."/>
            <person name="Kallscheuer N."/>
            <person name="Luecker S."/>
            <person name="Lage O.M."/>
            <person name="Pohl T."/>
            <person name="Merkel B.J."/>
            <person name="Hornburger P."/>
            <person name="Mueller R.-W."/>
            <person name="Bruemmer F."/>
            <person name="Labrenz M."/>
            <person name="Spormann A.M."/>
            <person name="Op den Camp H."/>
            <person name="Overmann J."/>
            <person name="Amann R."/>
            <person name="Jetten M.S.M."/>
            <person name="Mascher T."/>
            <person name="Medema M.H."/>
            <person name="Devos D.P."/>
            <person name="Kaster A.-K."/>
            <person name="Ovreas L."/>
            <person name="Rohde M."/>
            <person name="Galperin M.Y."/>
            <person name="Jogler C."/>
        </authorList>
    </citation>
    <scope>NUCLEOTIDE SEQUENCE [LARGE SCALE GENOMIC DNA]</scope>
    <source>
        <strain evidence="4 5">Pan181</strain>
    </source>
</reference>
<feature type="region of interest" description="Disordered" evidence="1">
    <location>
        <begin position="92"/>
        <end position="114"/>
    </location>
</feature>
<dbReference type="Proteomes" id="UP000315750">
    <property type="component" value="Chromosome"/>
</dbReference>
<dbReference type="PANTHER" id="PTHR30093:SF2">
    <property type="entry name" value="TYPE II SECRETION SYSTEM PROTEIN H"/>
    <property type="match status" value="1"/>
</dbReference>
<evidence type="ECO:0000256" key="1">
    <source>
        <dbReference type="SAM" id="MobiDB-lite"/>
    </source>
</evidence>
<dbReference type="InterPro" id="IPR045584">
    <property type="entry name" value="Pilin-like"/>
</dbReference>
<dbReference type="InterPro" id="IPR011453">
    <property type="entry name" value="DUF1559"/>
</dbReference>
<gene>
    <name evidence="4" type="primary">pilE_5</name>
    <name evidence="4" type="ORF">Pan181_50510</name>
</gene>
<protein>
    <submittedName>
        <fullName evidence="4">Fimbrial protein</fullName>
    </submittedName>
</protein>
<dbReference type="InterPro" id="IPR012902">
    <property type="entry name" value="N_methyl_site"/>
</dbReference>
<evidence type="ECO:0000259" key="3">
    <source>
        <dbReference type="Pfam" id="PF07596"/>
    </source>
</evidence>
<feature type="transmembrane region" description="Helical" evidence="2">
    <location>
        <begin position="38"/>
        <end position="61"/>
    </location>
</feature>
<dbReference type="SUPFAM" id="SSF54523">
    <property type="entry name" value="Pili subunits"/>
    <property type="match status" value="1"/>
</dbReference>
<dbReference type="OrthoDB" id="261038at2"/>
<dbReference type="AlphaFoldDB" id="A0A518AVU4"/>
<dbReference type="InterPro" id="IPR027558">
    <property type="entry name" value="Pre_pil_HX9DG_C"/>
</dbReference>
<keyword evidence="2" id="KW-0472">Membrane</keyword>
<keyword evidence="2" id="KW-1133">Transmembrane helix</keyword>
<dbReference type="RefSeq" id="WP_145251291.1">
    <property type="nucleotide sequence ID" value="NZ_CP036278.1"/>
</dbReference>
<evidence type="ECO:0000313" key="4">
    <source>
        <dbReference type="EMBL" id="QDU58811.1"/>
    </source>
</evidence>
<name>A0A518AVU4_9BACT</name>
<dbReference type="NCBIfam" id="TIGR04294">
    <property type="entry name" value="pre_pil_HX9DG"/>
    <property type="match status" value="1"/>
</dbReference>
<proteinExistence type="predicted"/>
<dbReference type="Pfam" id="PF07596">
    <property type="entry name" value="SBP_bac_10"/>
    <property type="match status" value="1"/>
</dbReference>
<organism evidence="4 5">
    <name type="scientific">Aeoliella mucimassa</name>
    <dbReference type="NCBI Taxonomy" id="2527972"/>
    <lineage>
        <taxon>Bacteria</taxon>
        <taxon>Pseudomonadati</taxon>
        <taxon>Planctomycetota</taxon>
        <taxon>Planctomycetia</taxon>
        <taxon>Pirellulales</taxon>
        <taxon>Lacipirellulaceae</taxon>
        <taxon>Aeoliella</taxon>
    </lineage>
</organism>
<dbReference type="Pfam" id="PF07963">
    <property type="entry name" value="N_methyl"/>
    <property type="match status" value="1"/>
</dbReference>
<evidence type="ECO:0000313" key="5">
    <source>
        <dbReference type="Proteomes" id="UP000315750"/>
    </source>
</evidence>
<dbReference type="PANTHER" id="PTHR30093">
    <property type="entry name" value="GENERAL SECRETION PATHWAY PROTEIN G"/>
    <property type="match status" value="1"/>
</dbReference>
<dbReference type="Gene3D" id="3.30.700.10">
    <property type="entry name" value="Glycoprotein, Type 4 Pilin"/>
    <property type="match status" value="1"/>
</dbReference>
<feature type="domain" description="DUF1559" evidence="3">
    <location>
        <begin position="62"/>
        <end position="352"/>
    </location>
</feature>
<keyword evidence="5" id="KW-1185">Reference proteome</keyword>
<dbReference type="NCBIfam" id="TIGR02532">
    <property type="entry name" value="IV_pilin_GFxxxE"/>
    <property type="match status" value="1"/>
</dbReference>
<keyword evidence="2" id="KW-0812">Transmembrane</keyword>
<dbReference type="KEGG" id="amuc:Pan181_50510"/>